<dbReference type="SUPFAM" id="SSF56300">
    <property type="entry name" value="Metallo-dependent phosphatases"/>
    <property type="match status" value="1"/>
</dbReference>
<protein>
    <recommendedName>
        <fullName evidence="1">Serine/threonine-protein phosphatase</fullName>
        <ecNumber evidence="1">3.1.3.16</ecNumber>
    </recommendedName>
</protein>
<dbReference type="Pfam" id="PF00149">
    <property type="entry name" value="Metallophos"/>
    <property type="match status" value="1"/>
</dbReference>
<dbReference type="InterPro" id="IPR006186">
    <property type="entry name" value="Ser/Thr-sp_prot-phosphatase"/>
</dbReference>
<feature type="domain" description="Serine/threonine specific protein phosphatases" evidence="2">
    <location>
        <begin position="140"/>
        <end position="145"/>
    </location>
</feature>
<dbReference type="OrthoDB" id="282592at2759"/>
<keyword evidence="4" id="KW-1185">Reference proteome</keyword>
<dbReference type="PROSITE" id="PS00125">
    <property type="entry name" value="SER_THR_PHOSPHATASE"/>
    <property type="match status" value="1"/>
</dbReference>
<dbReference type="PANTHER" id="PTHR45673">
    <property type="entry name" value="SERINE/THREONINE-PROTEIN PHOSPHATASE 2B CATALYTIC SUBUNIT 1-RELATED"/>
    <property type="match status" value="1"/>
</dbReference>
<reference evidence="3 4" key="1">
    <citation type="submission" date="2016-11" db="EMBL/GenBank/DDBJ databases">
        <title>The macronuclear genome of Stentor coeruleus: a giant cell with tiny introns.</title>
        <authorList>
            <person name="Slabodnick M."/>
            <person name="Ruby J.G."/>
            <person name="Reiff S.B."/>
            <person name="Swart E.C."/>
            <person name="Gosai S."/>
            <person name="Prabakaran S."/>
            <person name="Witkowska E."/>
            <person name="Larue G.E."/>
            <person name="Fisher S."/>
            <person name="Freeman R.M."/>
            <person name="Gunawardena J."/>
            <person name="Chu W."/>
            <person name="Stover N.A."/>
            <person name="Gregory B.D."/>
            <person name="Nowacki M."/>
            <person name="Derisi J."/>
            <person name="Roy S.W."/>
            <person name="Marshall W.F."/>
            <person name="Sood P."/>
        </authorList>
    </citation>
    <scope>NUCLEOTIDE SEQUENCE [LARGE SCALE GENOMIC DNA]</scope>
    <source>
        <strain evidence="3">WM001</strain>
    </source>
</reference>
<evidence type="ECO:0000256" key="1">
    <source>
        <dbReference type="RuleBase" id="RU004273"/>
    </source>
</evidence>
<dbReference type="AlphaFoldDB" id="A0A1R2B6T3"/>
<dbReference type="EMBL" id="MPUH01000895">
    <property type="protein sequence ID" value="OMJ72513.1"/>
    <property type="molecule type" value="Genomic_DNA"/>
</dbReference>
<comment type="similarity">
    <text evidence="1">Belongs to the PPP phosphatase family.</text>
</comment>
<evidence type="ECO:0000259" key="2">
    <source>
        <dbReference type="PROSITE" id="PS00125"/>
    </source>
</evidence>
<dbReference type="GO" id="GO:0033192">
    <property type="term" value="F:calmodulin-dependent protein phosphatase activity"/>
    <property type="evidence" value="ECO:0007669"/>
    <property type="project" value="InterPro"/>
</dbReference>
<comment type="caution">
    <text evidence="3">The sequence shown here is derived from an EMBL/GenBank/DDBJ whole genome shotgun (WGS) entry which is preliminary data.</text>
</comment>
<evidence type="ECO:0000313" key="4">
    <source>
        <dbReference type="Proteomes" id="UP000187209"/>
    </source>
</evidence>
<dbReference type="EC" id="3.1.3.16" evidence="1"/>
<dbReference type="InterPro" id="IPR004843">
    <property type="entry name" value="Calcineurin-like_PHP"/>
</dbReference>
<comment type="catalytic activity">
    <reaction evidence="1">
        <text>O-phospho-L-threonyl-[protein] + H2O = L-threonyl-[protein] + phosphate</text>
        <dbReference type="Rhea" id="RHEA:47004"/>
        <dbReference type="Rhea" id="RHEA-COMP:11060"/>
        <dbReference type="Rhea" id="RHEA-COMP:11605"/>
        <dbReference type="ChEBI" id="CHEBI:15377"/>
        <dbReference type="ChEBI" id="CHEBI:30013"/>
        <dbReference type="ChEBI" id="CHEBI:43474"/>
        <dbReference type="ChEBI" id="CHEBI:61977"/>
        <dbReference type="EC" id="3.1.3.16"/>
    </reaction>
</comment>
<gene>
    <name evidence="3" type="ORF">SteCoe_29033</name>
</gene>
<dbReference type="InterPro" id="IPR029052">
    <property type="entry name" value="Metallo-depent_PP-like"/>
</dbReference>
<dbReference type="InterPro" id="IPR043360">
    <property type="entry name" value="PP2B"/>
</dbReference>
<dbReference type="Gene3D" id="3.60.21.10">
    <property type="match status" value="1"/>
</dbReference>
<keyword evidence="1" id="KW-0378">Hydrolase</keyword>
<dbReference type="Proteomes" id="UP000187209">
    <property type="component" value="Unassembled WGS sequence"/>
</dbReference>
<organism evidence="3 4">
    <name type="scientific">Stentor coeruleus</name>
    <dbReference type="NCBI Taxonomy" id="5963"/>
    <lineage>
        <taxon>Eukaryota</taxon>
        <taxon>Sar</taxon>
        <taxon>Alveolata</taxon>
        <taxon>Ciliophora</taxon>
        <taxon>Postciliodesmatophora</taxon>
        <taxon>Heterotrichea</taxon>
        <taxon>Heterotrichida</taxon>
        <taxon>Stentoridae</taxon>
        <taxon>Stentor</taxon>
    </lineage>
</organism>
<evidence type="ECO:0000313" key="3">
    <source>
        <dbReference type="EMBL" id="OMJ72513.1"/>
    </source>
</evidence>
<dbReference type="PRINTS" id="PR00114">
    <property type="entry name" value="STPHPHTASE"/>
</dbReference>
<proteinExistence type="inferred from homology"/>
<dbReference type="GO" id="GO:0097720">
    <property type="term" value="P:calcineurin-mediated signaling"/>
    <property type="evidence" value="ECO:0007669"/>
    <property type="project" value="InterPro"/>
</dbReference>
<name>A0A1R2B6T3_9CILI</name>
<dbReference type="SMART" id="SM00156">
    <property type="entry name" value="PP2Ac"/>
    <property type="match status" value="1"/>
</dbReference>
<sequence length="461" mass="53048">MAFQIPLIDRPISEIPLPPYFPLTHDELFKSDKPDWKLLTSHFASEGRILKQDTLHIISIATQLLKSEPTLIILQDPITVVGDIHGQYYDFLEILNLGGNPENTQYLFLGDYVDRGAFSIEVILLLYSLKINYPSLIFMLRGNHECRQMTSLFNFRSECLYKYDLDVYDAFMDSFDCLPMACVLNNNFLAVHGGLSPELHSLDDIKYMRRFFEPGREGLQCDLLWSDPVDSSDGRLSQVFKNNEVRGCSFFFGGEATRKFLKDNNLIAVIRAHEAQKDGFKMLYWNGPNFPSIITIFSAPNYCDCYKNKGAMIRFDDGVLNIEQYNHSKHPHVLPNFMDVFKWSVPFVIEKIVQMMCVILKKDQNSSKIIVDDSCIRRICELEQGVMSSELKGDTIEKIVFFLRKLRESKIKSVSEVTINEINLPKPRKSLTEAPVITDDNESFINAKINDWINEKRPSSL</sequence>
<accession>A0A1R2B6T3</accession>